<reference evidence="1" key="3">
    <citation type="submission" date="2025-09" db="UniProtKB">
        <authorList>
            <consortium name="Ensembl"/>
        </authorList>
    </citation>
    <scope>IDENTIFICATION</scope>
</reference>
<proteinExistence type="predicted"/>
<dbReference type="Proteomes" id="UP000694402">
    <property type="component" value="Unassembled WGS sequence"/>
</dbReference>
<accession>A0AAZ3SHK2</accession>
<name>A0AAZ3SHK2_ONCTS</name>
<gene>
    <name evidence="1" type="primary">LEAP2</name>
</gene>
<sequence length="114" mass="12484">NTLCVNMSNLSHTTQQIHQMRNTVSYFPLPATQTSVGRPCQTSVGRPCQTSVGRPLGRPCQTSVGRPCQTSVGRPCQTSVGRPCHNTTTSCPHSQNDSGEKLWVQECSRPKEAW</sequence>
<reference evidence="1" key="2">
    <citation type="submission" date="2025-08" db="UniProtKB">
        <authorList>
            <consortium name="Ensembl"/>
        </authorList>
    </citation>
    <scope>IDENTIFICATION</scope>
</reference>
<dbReference type="GeneTree" id="ENSGT00990000208459"/>
<dbReference type="AlphaFoldDB" id="A0AAZ3SHK2"/>
<dbReference type="Pfam" id="PF02389">
    <property type="entry name" value="Cornifin"/>
    <property type="match status" value="1"/>
</dbReference>
<keyword evidence="2" id="KW-1185">Reference proteome</keyword>
<dbReference type="Ensembl" id="ENSOTST00005123777.1">
    <property type="protein sequence ID" value="ENSOTSP00005152523.1"/>
    <property type="gene ID" value="ENSOTSG00005048607.1"/>
</dbReference>
<evidence type="ECO:0000313" key="2">
    <source>
        <dbReference type="Proteomes" id="UP000694402"/>
    </source>
</evidence>
<evidence type="ECO:0000313" key="1">
    <source>
        <dbReference type="Ensembl" id="ENSOTSP00005152523.1"/>
    </source>
</evidence>
<protein>
    <submittedName>
        <fullName evidence="1">Uncharacterized protein</fullName>
    </submittedName>
</protein>
<organism evidence="1 2">
    <name type="scientific">Oncorhynchus tshawytscha</name>
    <name type="common">Chinook salmon</name>
    <name type="synonym">Salmo tshawytscha</name>
    <dbReference type="NCBI Taxonomy" id="74940"/>
    <lineage>
        <taxon>Eukaryota</taxon>
        <taxon>Metazoa</taxon>
        <taxon>Chordata</taxon>
        <taxon>Craniata</taxon>
        <taxon>Vertebrata</taxon>
        <taxon>Euteleostomi</taxon>
        <taxon>Actinopterygii</taxon>
        <taxon>Neopterygii</taxon>
        <taxon>Teleostei</taxon>
        <taxon>Protacanthopterygii</taxon>
        <taxon>Salmoniformes</taxon>
        <taxon>Salmonidae</taxon>
        <taxon>Salmoninae</taxon>
        <taxon>Oncorhynchus</taxon>
    </lineage>
</organism>
<reference evidence="2" key="1">
    <citation type="journal article" date="2018" name="PLoS ONE">
        <title>Chinook salmon (Oncorhynchus tshawytscha) genome and transcriptome.</title>
        <authorList>
            <person name="Christensen K.A."/>
            <person name="Leong J.S."/>
            <person name="Sakhrani D."/>
            <person name="Biagi C.A."/>
            <person name="Minkley D.R."/>
            <person name="Withler R.E."/>
            <person name="Rondeau E.B."/>
            <person name="Koop B.F."/>
            <person name="Devlin R.H."/>
        </authorList>
    </citation>
    <scope>NUCLEOTIDE SEQUENCE [LARGE SCALE GENOMIC DNA]</scope>
</reference>